<gene>
    <name evidence="2" type="ORF">Rcae01_01231</name>
</gene>
<name>A0ABP9VKQ8_9BACT</name>
<proteinExistence type="predicted"/>
<accession>A0ABP9VKQ8</accession>
<evidence type="ECO:0000256" key="1">
    <source>
        <dbReference type="SAM" id="MobiDB-lite"/>
    </source>
</evidence>
<protein>
    <submittedName>
        <fullName evidence="2">Uncharacterized protein</fullName>
    </submittedName>
</protein>
<sequence>MRACGSDCQKWHSKPLVSHRKATSVPIGKTIRQRSTQPTASRFTNCTVTPVPVSSAAAPVPIATLDP</sequence>
<comment type="caution">
    <text evidence="2">The sequence shown here is derived from an EMBL/GenBank/DDBJ whole genome shotgun (WGS) entry which is preliminary data.</text>
</comment>
<feature type="region of interest" description="Disordered" evidence="1">
    <location>
        <begin position="19"/>
        <end position="39"/>
    </location>
</feature>
<evidence type="ECO:0000313" key="3">
    <source>
        <dbReference type="Proteomes" id="UP001416858"/>
    </source>
</evidence>
<reference evidence="2 3" key="1">
    <citation type="submission" date="2024-02" db="EMBL/GenBank/DDBJ databases">
        <title>Rhodopirellula caenicola NBRC 110016.</title>
        <authorList>
            <person name="Ichikawa N."/>
            <person name="Katano-Makiyama Y."/>
            <person name="Hidaka K."/>
        </authorList>
    </citation>
    <scope>NUCLEOTIDE SEQUENCE [LARGE SCALE GENOMIC DNA]</scope>
    <source>
        <strain evidence="2 3">NBRC 110016</strain>
    </source>
</reference>
<dbReference type="EMBL" id="BAABRO010000002">
    <property type="protein sequence ID" value="GAA5505784.1"/>
    <property type="molecule type" value="Genomic_DNA"/>
</dbReference>
<evidence type="ECO:0000313" key="2">
    <source>
        <dbReference type="EMBL" id="GAA5505784.1"/>
    </source>
</evidence>
<keyword evidence="3" id="KW-1185">Reference proteome</keyword>
<dbReference type="Proteomes" id="UP001416858">
    <property type="component" value="Unassembled WGS sequence"/>
</dbReference>
<organism evidence="2 3">
    <name type="scientific">Novipirellula caenicola</name>
    <dbReference type="NCBI Taxonomy" id="1536901"/>
    <lineage>
        <taxon>Bacteria</taxon>
        <taxon>Pseudomonadati</taxon>
        <taxon>Planctomycetota</taxon>
        <taxon>Planctomycetia</taxon>
        <taxon>Pirellulales</taxon>
        <taxon>Pirellulaceae</taxon>
        <taxon>Novipirellula</taxon>
    </lineage>
</organism>